<dbReference type="Proteomes" id="UP001515480">
    <property type="component" value="Unassembled WGS sequence"/>
</dbReference>
<accession>A0AB34IXM9</accession>
<evidence type="ECO:0000313" key="1">
    <source>
        <dbReference type="EMBL" id="KAL1507908.1"/>
    </source>
</evidence>
<organism evidence="1 2">
    <name type="scientific">Prymnesium parvum</name>
    <name type="common">Toxic golden alga</name>
    <dbReference type="NCBI Taxonomy" id="97485"/>
    <lineage>
        <taxon>Eukaryota</taxon>
        <taxon>Haptista</taxon>
        <taxon>Haptophyta</taxon>
        <taxon>Prymnesiophyceae</taxon>
        <taxon>Prymnesiales</taxon>
        <taxon>Prymnesiaceae</taxon>
        <taxon>Prymnesium</taxon>
    </lineage>
</organism>
<protein>
    <submittedName>
        <fullName evidence="1">Uncharacterized protein</fullName>
    </submittedName>
</protein>
<proteinExistence type="predicted"/>
<comment type="caution">
    <text evidence="1">The sequence shown here is derived from an EMBL/GenBank/DDBJ whole genome shotgun (WGS) entry which is preliminary data.</text>
</comment>
<gene>
    <name evidence="1" type="ORF">AB1Y20_007513</name>
</gene>
<evidence type="ECO:0000313" key="2">
    <source>
        <dbReference type="Proteomes" id="UP001515480"/>
    </source>
</evidence>
<dbReference type="AlphaFoldDB" id="A0AB34IXM9"/>
<sequence length="184" mass="20546">MSVDFDYDENQGNPAHTDCLLSMETDNNFYVATSGALPWREPEDTPGDRMRGWCLEYINRWPSVFVDELQLIAAEDGDPDSVRDFKDFDELQLAADQCMDRLLTRSNEFPGLVAVEAEVDGSTWDDLEPITGRSSLAWLEGVTLEMLCAGTGTLVESYVALIVGRLKTAVEHIVPEWVLEGEHG</sequence>
<dbReference type="EMBL" id="JBGBPQ010000017">
    <property type="protein sequence ID" value="KAL1507908.1"/>
    <property type="molecule type" value="Genomic_DNA"/>
</dbReference>
<reference evidence="1 2" key="1">
    <citation type="journal article" date="2024" name="Science">
        <title>Giant polyketide synthase enzymes in the biosynthesis of giant marine polyether toxins.</title>
        <authorList>
            <person name="Fallon T.R."/>
            <person name="Shende V.V."/>
            <person name="Wierzbicki I.H."/>
            <person name="Pendleton A.L."/>
            <person name="Watervoot N.F."/>
            <person name="Auber R.P."/>
            <person name="Gonzalez D.J."/>
            <person name="Wisecaver J.H."/>
            <person name="Moore B.S."/>
        </authorList>
    </citation>
    <scope>NUCLEOTIDE SEQUENCE [LARGE SCALE GENOMIC DNA]</scope>
    <source>
        <strain evidence="1 2">12B1</strain>
    </source>
</reference>
<name>A0AB34IXM9_PRYPA</name>
<keyword evidence="2" id="KW-1185">Reference proteome</keyword>